<evidence type="ECO:0000256" key="1">
    <source>
        <dbReference type="ARBA" id="ARBA00023015"/>
    </source>
</evidence>
<dbReference type="PROSITE" id="PS50977">
    <property type="entry name" value="HTH_TETR_2"/>
    <property type="match status" value="1"/>
</dbReference>
<keyword evidence="3" id="KW-0804">Transcription</keyword>
<reference evidence="6 7" key="1">
    <citation type="submission" date="2018-06" db="EMBL/GenBank/DDBJ databases">
        <authorList>
            <consortium name="Pathogen Informatics"/>
            <person name="Doyle S."/>
        </authorList>
    </citation>
    <scope>NUCLEOTIDE SEQUENCE [LARGE SCALE GENOMIC DNA]</scope>
    <source>
        <strain evidence="6 7">NCTC10821</strain>
    </source>
</reference>
<dbReference type="GO" id="GO:0003700">
    <property type="term" value="F:DNA-binding transcription factor activity"/>
    <property type="evidence" value="ECO:0007669"/>
    <property type="project" value="TreeGrafter"/>
</dbReference>
<dbReference type="OrthoDB" id="3682047at2"/>
<feature type="DNA-binding region" description="H-T-H motif" evidence="4">
    <location>
        <begin position="40"/>
        <end position="59"/>
    </location>
</feature>
<dbReference type="AlphaFoldDB" id="A0A378TK92"/>
<organism evidence="6 7">
    <name type="scientific">Mycolicibacterium tokaiense</name>
    <dbReference type="NCBI Taxonomy" id="39695"/>
    <lineage>
        <taxon>Bacteria</taxon>
        <taxon>Bacillati</taxon>
        <taxon>Actinomycetota</taxon>
        <taxon>Actinomycetes</taxon>
        <taxon>Mycobacteriales</taxon>
        <taxon>Mycobacteriaceae</taxon>
        <taxon>Mycolicibacterium</taxon>
    </lineage>
</organism>
<name>A0A378TK92_9MYCO</name>
<proteinExistence type="predicted"/>
<accession>A0A378TK92</accession>
<dbReference type="InterPro" id="IPR050109">
    <property type="entry name" value="HTH-type_TetR-like_transc_reg"/>
</dbReference>
<evidence type="ECO:0000313" key="7">
    <source>
        <dbReference type="Proteomes" id="UP000254978"/>
    </source>
</evidence>
<dbReference type="RefSeq" id="WP_115280102.1">
    <property type="nucleotide sequence ID" value="NZ_UGQT01000001.1"/>
</dbReference>
<evidence type="ECO:0000256" key="3">
    <source>
        <dbReference type="ARBA" id="ARBA00023163"/>
    </source>
</evidence>
<evidence type="ECO:0000256" key="2">
    <source>
        <dbReference type="ARBA" id="ARBA00023125"/>
    </source>
</evidence>
<dbReference type="SUPFAM" id="SSF46689">
    <property type="entry name" value="Homeodomain-like"/>
    <property type="match status" value="1"/>
</dbReference>
<dbReference type="GO" id="GO:0000976">
    <property type="term" value="F:transcription cis-regulatory region binding"/>
    <property type="evidence" value="ECO:0007669"/>
    <property type="project" value="TreeGrafter"/>
</dbReference>
<evidence type="ECO:0000256" key="4">
    <source>
        <dbReference type="PROSITE-ProRule" id="PRU00335"/>
    </source>
</evidence>
<dbReference type="PRINTS" id="PR00455">
    <property type="entry name" value="HTHTETR"/>
</dbReference>
<dbReference type="EMBL" id="UGQT01000001">
    <property type="protein sequence ID" value="STZ61080.1"/>
    <property type="molecule type" value="Genomic_DNA"/>
</dbReference>
<keyword evidence="7" id="KW-1185">Reference proteome</keyword>
<gene>
    <name evidence="6" type="ORF">NCTC10821_04624</name>
</gene>
<dbReference type="Pfam" id="PF00440">
    <property type="entry name" value="TetR_N"/>
    <property type="match status" value="1"/>
</dbReference>
<keyword evidence="1" id="KW-0805">Transcription regulation</keyword>
<evidence type="ECO:0000259" key="5">
    <source>
        <dbReference type="PROSITE" id="PS50977"/>
    </source>
</evidence>
<evidence type="ECO:0000313" key="6">
    <source>
        <dbReference type="EMBL" id="STZ61080.1"/>
    </source>
</evidence>
<dbReference type="PANTHER" id="PTHR30055:SF234">
    <property type="entry name" value="HTH-TYPE TRANSCRIPTIONAL REGULATOR BETI"/>
    <property type="match status" value="1"/>
</dbReference>
<feature type="domain" description="HTH tetR-type" evidence="5">
    <location>
        <begin position="17"/>
        <end position="77"/>
    </location>
</feature>
<dbReference type="InterPro" id="IPR001647">
    <property type="entry name" value="HTH_TetR"/>
</dbReference>
<dbReference type="InterPro" id="IPR009057">
    <property type="entry name" value="Homeodomain-like_sf"/>
</dbReference>
<keyword evidence="2 4" id="KW-0238">DNA-binding</keyword>
<dbReference type="PANTHER" id="PTHR30055">
    <property type="entry name" value="HTH-TYPE TRANSCRIPTIONAL REGULATOR RUTR"/>
    <property type="match status" value="1"/>
</dbReference>
<sequence length="239" mass="25917">MKVPVAPELPDLPELRSATAARILAAAEDLLQRRGGKAVTVADVAQKAHVGKGTVYLYWSSKADLLLGLIGRDFLSLAAEFTTELRADPDLARPSRLFPSLMRRAAHRTFVRAMLRNDEELLGALTDDPRAAALLDALGPDALMNTLLPSWRENSLARTDWPPADQAYALMALYRGFLLLDSESPETSPDGDPSVVLARAVTALLGPERPSRAQMRAVAADGIEFLDRGVDVVLRIISP</sequence>
<dbReference type="Gene3D" id="1.10.357.10">
    <property type="entry name" value="Tetracycline Repressor, domain 2"/>
    <property type="match status" value="1"/>
</dbReference>
<protein>
    <submittedName>
        <fullName evidence="6">TetR family transcriptional regulator</fullName>
    </submittedName>
</protein>
<dbReference type="Proteomes" id="UP000254978">
    <property type="component" value="Unassembled WGS sequence"/>
</dbReference>